<gene>
    <name evidence="2" type="ORF">DWY88_09105</name>
</gene>
<protein>
    <submittedName>
        <fullName evidence="2">Flagellar export protein FliJ</fullName>
    </submittedName>
</protein>
<keyword evidence="2" id="KW-0969">Cilium</keyword>
<reference evidence="2 3" key="1">
    <citation type="submission" date="2018-08" db="EMBL/GenBank/DDBJ databases">
        <title>A genome reference for cultivated species of the human gut microbiota.</title>
        <authorList>
            <person name="Zou Y."/>
            <person name="Xue W."/>
            <person name="Luo G."/>
        </authorList>
    </citation>
    <scope>NUCLEOTIDE SEQUENCE [LARGE SCALE GENOMIC DNA]</scope>
    <source>
        <strain evidence="2 3">AF27-4BH</strain>
    </source>
</reference>
<keyword evidence="1" id="KW-0175">Coiled coil</keyword>
<dbReference type="Proteomes" id="UP000286137">
    <property type="component" value="Unassembled WGS sequence"/>
</dbReference>
<sequence length="82" mass="9737">MARRKKLENTSLEEQLEYVEQEIRTKESDLKELRLKAKEIRKKIEEKQKDELFKALVASGKTIDEVMRFIKATGKDNTEMNH</sequence>
<name>A0A412C2Q5_MEDGN</name>
<dbReference type="AlphaFoldDB" id="A0A412C2Q5"/>
<organism evidence="2 3">
    <name type="scientific">Mediterraneibacter gnavus</name>
    <name type="common">Ruminococcus gnavus</name>
    <dbReference type="NCBI Taxonomy" id="33038"/>
    <lineage>
        <taxon>Bacteria</taxon>
        <taxon>Bacillati</taxon>
        <taxon>Bacillota</taxon>
        <taxon>Clostridia</taxon>
        <taxon>Lachnospirales</taxon>
        <taxon>Lachnospiraceae</taxon>
        <taxon>Mediterraneibacter</taxon>
    </lineage>
</organism>
<evidence type="ECO:0000313" key="2">
    <source>
        <dbReference type="EMBL" id="RGQ67379.1"/>
    </source>
</evidence>
<evidence type="ECO:0000313" key="3">
    <source>
        <dbReference type="Proteomes" id="UP000286137"/>
    </source>
</evidence>
<evidence type="ECO:0000256" key="1">
    <source>
        <dbReference type="SAM" id="Coils"/>
    </source>
</evidence>
<keyword evidence="2" id="KW-0282">Flagellum</keyword>
<accession>A0A412C2Q5</accession>
<feature type="coiled-coil region" evidence="1">
    <location>
        <begin position="2"/>
        <end position="50"/>
    </location>
</feature>
<comment type="caution">
    <text evidence="2">The sequence shown here is derived from an EMBL/GenBank/DDBJ whole genome shotgun (WGS) entry which is preliminary data.</text>
</comment>
<proteinExistence type="predicted"/>
<dbReference type="RefSeq" id="WP_118013671.1">
    <property type="nucleotide sequence ID" value="NZ_QRTJ01000015.1"/>
</dbReference>
<keyword evidence="2" id="KW-0966">Cell projection</keyword>
<dbReference type="EMBL" id="QRTJ01000015">
    <property type="protein sequence ID" value="RGQ67379.1"/>
    <property type="molecule type" value="Genomic_DNA"/>
</dbReference>